<name>A0A1C3KJ25_PLAOA</name>
<feature type="transmembrane region" description="Helical" evidence="3">
    <location>
        <begin position="403"/>
        <end position="424"/>
    </location>
</feature>
<feature type="region of interest" description="Disordered" evidence="2">
    <location>
        <begin position="267"/>
        <end position="293"/>
    </location>
</feature>
<evidence type="ECO:0000256" key="1">
    <source>
        <dbReference type="SAM" id="Coils"/>
    </source>
</evidence>
<feature type="compositionally biased region" description="Polar residues" evidence="2">
    <location>
        <begin position="329"/>
        <end position="339"/>
    </location>
</feature>
<feature type="region of interest" description="Disordered" evidence="2">
    <location>
        <begin position="128"/>
        <end position="254"/>
    </location>
</feature>
<accession>A0A1C3KJ25</accession>
<dbReference type="VEuPathDB" id="PlasmoDB:POWCR01_000158500"/>
<organism evidence="4 5">
    <name type="scientific">Plasmodium ovale</name>
    <name type="common">malaria parasite P. ovale</name>
    <dbReference type="NCBI Taxonomy" id="36330"/>
    <lineage>
        <taxon>Eukaryota</taxon>
        <taxon>Sar</taxon>
        <taxon>Alveolata</taxon>
        <taxon>Apicomplexa</taxon>
        <taxon>Aconoidasida</taxon>
        <taxon>Haemosporida</taxon>
        <taxon>Plasmodiidae</taxon>
        <taxon>Plasmodium</taxon>
        <taxon>Plasmodium (Plasmodium)</taxon>
    </lineage>
</organism>
<feature type="compositionally biased region" description="Polar residues" evidence="2">
    <location>
        <begin position="148"/>
        <end position="162"/>
    </location>
</feature>
<feature type="compositionally biased region" description="Basic and acidic residues" evidence="2">
    <location>
        <begin position="345"/>
        <end position="357"/>
    </location>
</feature>
<feature type="coiled-coil region" evidence="1">
    <location>
        <begin position="97"/>
        <end position="124"/>
    </location>
</feature>
<evidence type="ECO:0000313" key="5">
    <source>
        <dbReference type="Proteomes" id="UP000243200"/>
    </source>
</evidence>
<evidence type="ECO:0000256" key="3">
    <source>
        <dbReference type="SAM" id="Phobius"/>
    </source>
</evidence>
<feature type="compositionally biased region" description="Polar residues" evidence="2">
    <location>
        <begin position="280"/>
        <end position="293"/>
    </location>
</feature>
<evidence type="ECO:0000313" key="4">
    <source>
        <dbReference type="EMBL" id="SBT73842.1"/>
    </source>
</evidence>
<feature type="compositionally biased region" description="Basic and acidic residues" evidence="2">
    <location>
        <begin position="163"/>
        <end position="172"/>
    </location>
</feature>
<feature type="region of interest" description="Disordered" evidence="2">
    <location>
        <begin position="324"/>
        <end position="364"/>
    </location>
</feature>
<dbReference type="AlphaFoldDB" id="A0A1C3KJ25"/>
<evidence type="ECO:0000256" key="2">
    <source>
        <dbReference type="SAM" id="MobiDB-lite"/>
    </source>
</evidence>
<gene>
    <name evidence="4" type="primary">PowCR01_000158500</name>
    <name evidence="4" type="ORF">POWCR01_000158500</name>
</gene>
<keyword evidence="1" id="KW-0175">Coiled coil</keyword>
<dbReference type="VEuPathDB" id="PlasmoDB:PocGH01_00023500"/>
<dbReference type="EMBL" id="FLRJ01000524">
    <property type="protein sequence ID" value="SBT73842.1"/>
    <property type="molecule type" value="Genomic_DNA"/>
</dbReference>
<keyword evidence="3" id="KW-0812">Transmembrane</keyword>
<sequence length="478" mass="53236">MVNVTFLNHDSSDQERKDRCFDVLSDIQSTIEEIAKLSNTRENQRLLLQKCNALINYLDSYRSIKKGCYDHDFYYHRNYIKNSIHKDLKKCNNYEEITKLMLQVKDLIVEVQEIKEAHREVKDAKHELTQPVIEARGKSSCSEKPCSAENSENQELTHSSQDLGDKGEKADAQHISGSSQKLGHAKALATPNKEEPAGDIDGFSTPDERETTKRTLHIPGNSKVHESHTGSNIPLHGRTGEDSSINGHSHAQGLRKVHDLHVDLSAEAPLTLPPPPAGERTSTGISSSQGTYSVSGKALSNGMLSPAGKHSPDHFSLSVAASPVGQLPSAEQQSPSQVVLPNLEPKSDHAGEPHKGQSQEQIDSQGENCFTTGAQLIQTNLSEVDKNLSTSVQEQETISAKTYIIIIVASFAVVMLSAFLFKFTPVREIFSKNKKTKRQKIREELDKIMYSPLNFEEDNIYLSYSRPEYSFYDAEYEN</sequence>
<dbReference type="Proteomes" id="UP000243200">
    <property type="component" value="Unassembled WGS sequence"/>
</dbReference>
<keyword evidence="3" id="KW-1133">Transmembrane helix</keyword>
<reference evidence="4 5" key="1">
    <citation type="submission" date="2016-06" db="EMBL/GenBank/DDBJ databases">
        <authorList>
            <consortium name="Pathogen Informatics"/>
        </authorList>
    </citation>
    <scope>NUCLEOTIDE SEQUENCE [LARGE SCALE GENOMIC DNA]</scope>
</reference>
<dbReference type="OrthoDB" id="389346at2759"/>
<protein>
    <recommendedName>
        <fullName evidence="6">PIR protein</fullName>
    </recommendedName>
</protein>
<keyword evidence="3" id="KW-0472">Membrane</keyword>
<proteinExistence type="predicted"/>
<evidence type="ECO:0008006" key="6">
    <source>
        <dbReference type="Google" id="ProtNLM"/>
    </source>
</evidence>